<evidence type="ECO:0000256" key="5">
    <source>
        <dbReference type="SAM" id="MobiDB-lite"/>
    </source>
</evidence>
<dbReference type="Gene3D" id="2.60.120.620">
    <property type="entry name" value="q2cbj1_9rhob like domain"/>
    <property type="match status" value="1"/>
</dbReference>
<feature type="compositionally biased region" description="Polar residues" evidence="5">
    <location>
        <begin position="333"/>
        <end position="344"/>
    </location>
</feature>
<gene>
    <name evidence="7" type="primary">PHYHD1</name>
    <name evidence="7" type="ORF">DERF_002937</name>
    <name evidence="6" type="ORF">HUG17_4986</name>
</gene>
<evidence type="ECO:0000256" key="3">
    <source>
        <dbReference type="ARBA" id="ARBA00023004"/>
    </source>
</evidence>
<evidence type="ECO:0000256" key="1">
    <source>
        <dbReference type="ARBA" id="ARBA00001962"/>
    </source>
</evidence>
<comment type="similarity">
    <text evidence="4">Belongs to the PhyH family. PHYHD1 subfamily.</text>
</comment>
<keyword evidence="8" id="KW-1185">Reference proteome</keyword>
<evidence type="ECO:0000256" key="2">
    <source>
        <dbReference type="ARBA" id="ARBA00022723"/>
    </source>
</evidence>
<dbReference type="GO" id="GO:0046872">
    <property type="term" value="F:metal ion binding"/>
    <property type="evidence" value="ECO:0007669"/>
    <property type="project" value="UniProtKB-KW"/>
</dbReference>
<organism evidence="7 8">
    <name type="scientific">Dermatophagoides farinae</name>
    <name type="common">American house dust mite</name>
    <dbReference type="NCBI Taxonomy" id="6954"/>
    <lineage>
        <taxon>Eukaryota</taxon>
        <taxon>Metazoa</taxon>
        <taxon>Ecdysozoa</taxon>
        <taxon>Arthropoda</taxon>
        <taxon>Chelicerata</taxon>
        <taxon>Arachnida</taxon>
        <taxon>Acari</taxon>
        <taxon>Acariformes</taxon>
        <taxon>Sarcoptiformes</taxon>
        <taxon>Astigmata</taxon>
        <taxon>Psoroptidia</taxon>
        <taxon>Analgoidea</taxon>
        <taxon>Pyroglyphidae</taxon>
        <taxon>Dermatophagoidinae</taxon>
        <taxon>Dermatophagoides</taxon>
    </lineage>
</organism>
<reference evidence="6" key="2">
    <citation type="submission" date="2020-06" db="EMBL/GenBank/DDBJ databases">
        <authorList>
            <person name="Ji K."/>
            <person name="Li J."/>
        </authorList>
    </citation>
    <scope>NUCLEOTIDE SEQUENCE</scope>
    <source>
        <strain evidence="6">JKM2019</strain>
        <tissue evidence="6">Whole body</tissue>
    </source>
</reference>
<dbReference type="PANTHER" id="PTHR20883:SF15">
    <property type="entry name" value="PHYTANOYL-COA DIOXYGENASE DOMAIN-CONTAINING PROTEIN 1"/>
    <property type="match status" value="1"/>
</dbReference>
<reference evidence="7" key="4">
    <citation type="journal article" date="2022" name="Res Sq">
        <title>Comparative Genomics Reveals Insights into the Divergent Evolution of Astigmatic Mites and Household Pest Adaptations.</title>
        <authorList>
            <person name="Xiong Q."/>
            <person name="Wan A.T.-Y."/>
            <person name="Liu X.-Y."/>
            <person name="Fung C.S.-H."/>
            <person name="Xiao X."/>
            <person name="Malainual N."/>
            <person name="Hou J."/>
            <person name="Wang L."/>
            <person name="Wang M."/>
            <person name="Yang K."/>
            <person name="Cui Y."/>
            <person name="Leung E."/>
            <person name="Nong W."/>
            <person name="Shin S.-K."/>
            <person name="Au S."/>
            <person name="Jeong K.Y."/>
            <person name="Chew F.T."/>
            <person name="Hui J."/>
            <person name="Leung T.F."/>
            <person name="Tungtrongchitr A."/>
            <person name="Zhong N."/>
            <person name="Liu Z."/>
            <person name="Tsui S."/>
        </authorList>
    </citation>
    <scope>NUCLEOTIDE SEQUENCE</scope>
    <source>
        <strain evidence="7">Derf</strain>
        <tissue evidence="7">Whole organism</tissue>
    </source>
</reference>
<dbReference type="PANTHER" id="PTHR20883">
    <property type="entry name" value="PHYTANOYL-COA DIOXYGENASE DOMAIN CONTAINING 1"/>
    <property type="match status" value="1"/>
</dbReference>
<keyword evidence="7" id="KW-0560">Oxidoreductase</keyword>
<evidence type="ECO:0000313" key="7">
    <source>
        <dbReference type="EMBL" id="KAH9529029.1"/>
    </source>
</evidence>
<dbReference type="Proteomes" id="UP000828236">
    <property type="component" value="Unassembled WGS sequence"/>
</dbReference>
<reference evidence="7" key="1">
    <citation type="submission" date="2013-05" db="EMBL/GenBank/DDBJ databases">
        <authorList>
            <person name="Yim A.K.Y."/>
            <person name="Chan T.F."/>
            <person name="Ji K.M."/>
            <person name="Liu X.Y."/>
            <person name="Zhou J.W."/>
            <person name="Li R.Q."/>
            <person name="Yang K.Y."/>
            <person name="Li J."/>
            <person name="Li M."/>
            <person name="Law P.T.W."/>
            <person name="Wu Y.L."/>
            <person name="Cai Z.L."/>
            <person name="Qin H."/>
            <person name="Bao Y."/>
            <person name="Leung R.K.K."/>
            <person name="Ng P.K.S."/>
            <person name="Zou J."/>
            <person name="Zhong X.J."/>
            <person name="Ran P.X."/>
            <person name="Zhong N.S."/>
            <person name="Liu Z.G."/>
            <person name="Tsui S.K.W."/>
        </authorList>
    </citation>
    <scope>NUCLEOTIDE SEQUENCE</scope>
    <source>
        <strain evidence="7">Derf</strain>
        <tissue evidence="7">Whole organism</tissue>
    </source>
</reference>
<dbReference type="GO" id="GO:0051213">
    <property type="term" value="F:dioxygenase activity"/>
    <property type="evidence" value="ECO:0007669"/>
    <property type="project" value="UniProtKB-KW"/>
</dbReference>
<dbReference type="EMBL" id="ASGP02000001">
    <property type="protein sequence ID" value="KAH9529029.1"/>
    <property type="molecule type" value="Genomic_DNA"/>
</dbReference>
<keyword evidence="7" id="KW-0223">Dioxygenase</keyword>
<keyword evidence="3" id="KW-0408">Iron</keyword>
<dbReference type="Proteomes" id="UP000790347">
    <property type="component" value="Unassembled WGS sequence"/>
</dbReference>
<dbReference type="OrthoDB" id="445007at2759"/>
<dbReference type="EMBL" id="SDOV01000004">
    <property type="protein sequence ID" value="KAH7641941.1"/>
    <property type="molecule type" value="Genomic_DNA"/>
</dbReference>
<proteinExistence type="inferred from homology"/>
<evidence type="ECO:0000313" key="6">
    <source>
        <dbReference type="EMBL" id="KAH7641941.1"/>
    </source>
</evidence>
<accession>A0A922LB02</accession>
<comment type="cofactor">
    <cofactor evidence="1">
        <name>Fe cation</name>
        <dbReference type="ChEBI" id="CHEBI:24875"/>
    </cofactor>
</comment>
<evidence type="ECO:0000313" key="8">
    <source>
        <dbReference type="Proteomes" id="UP000790347"/>
    </source>
</evidence>
<dbReference type="Pfam" id="PF05721">
    <property type="entry name" value="PhyH"/>
    <property type="match status" value="1"/>
</dbReference>
<dbReference type="InterPro" id="IPR008775">
    <property type="entry name" value="Phytyl_CoA_dOase-like"/>
</dbReference>
<comment type="caution">
    <text evidence="7">The sequence shown here is derived from an EMBL/GenBank/DDBJ whole genome shotgun (WGS) entry which is preliminary data.</text>
</comment>
<keyword evidence="2" id="KW-0479">Metal-binding</keyword>
<dbReference type="SUPFAM" id="SSF51197">
    <property type="entry name" value="Clavaminate synthase-like"/>
    <property type="match status" value="1"/>
</dbReference>
<name>A0A922LB02_DERFA</name>
<protein>
    <submittedName>
        <fullName evidence="6 7">Phytanoyl-CoA dioxygenase domain-containing protein 1</fullName>
    </submittedName>
</protein>
<evidence type="ECO:0000256" key="4">
    <source>
        <dbReference type="ARBA" id="ARBA00038356"/>
    </source>
</evidence>
<feature type="region of interest" description="Disordered" evidence="5">
    <location>
        <begin position="316"/>
        <end position="368"/>
    </location>
</feature>
<dbReference type="AlphaFoldDB" id="A0A922LB02"/>
<sequence>MLKNSNNKNDENNLDLDAISTLFNRDGFVLIENFLPTTMIDELLIETKNLVEQFDPQQTLNNDNEEVTIFSAGQKQSTNEYFLGSGDKIRYFLEQDAWDEKNNSLRVPKINSLNKIGHALHWLNPVFKRFTFQQRFQNIVRSIGFEDPLVVQSMVIFKNPRIGTEVPDHQDATFLYSTPDPRVMGVWLPLQDATETNGCLQFIPGSHRTHPLQKRWIRHLDPIDGRVYMEYVHRDWYSIPGNNHHIDSDEKELLNKSKFISVPASKGSCLLIDGLVVHRSDPNLSDKARPAYTFHIFDQGFVHDKYDDDERKILEHQSTTTSKPKPKPKRQWNPFNWIQPTDQYSFPRLYRNGHDDDNDYDGVSSDFK</sequence>
<reference evidence="6" key="3">
    <citation type="journal article" date="2021" name="World Allergy Organ. J.">
        <title>Chromosome-level assembly of Dermatophagoides farinae genome and transcriptome reveals two novel allergens Der f 37 and Der f 39.</title>
        <authorList>
            <person name="Chen J."/>
            <person name="Cai Z."/>
            <person name="Fan D."/>
            <person name="Hu J."/>
            <person name="Hou Y."/>
            <person name="He Y."/>
            <person name="Zhang Z."/>
            <person name="Zhao Z."/>
            <person name="Gao P."/>
            <person name="Hu W."/>
            <person name="Sun J."/>
            <person name="Li J."/>
            <person name="Ji K."/>
        </authorList>
    </citation>
    <scope>NUCLEOTIDE SEQUENCE</scope>
    <source>
        <strain evidence="6">JKM2019</strain>
    </source>
</reference>